<sequence length="772" mass="87272">MGMCMSIRKFIVLLAIILLTLLPLPNILSQAAEIPPYVYGPYIDKVTYPVMKDYTMRIMAFEAKEIDLVGVLPRDLDRVRNNRPDANIIMVVGINSLGGLHFNTQLWPVKYVELRKALAHLWNRDKIIAESPLAGIAVKCTTQVPPTHGAWANPEADYEKLYPYNPDKAKEFLSKVFVPCTGPDGKPAWCDPREDNKVVEIEVLTLPEATSPTYWWIAKYLKDEAEKIGLRIKLVPVSTTELISRTGARTAQAWIIGWTFGRFPTFLYYFFNSSEMRPGGWNEWSVNDPRVDELLTKFYYAKSIQEAMKYAHDVQKILVEDWLPWIPTYTSVGITAWSGDLDRDSIILAYAPPLRDPVGYSWFWWNNIRFKDRKFGGTLRYYFTGDVTTLHPAIYQWAHEADLIFRVIAGFMVTRPEDIYKEPRVPLLLKDWKFEEVTLSDGTKGYKFTLNLYDGLLWHDGVPVTAEDFVYTVQKFGIELKTRRYYDPWLLKIVDLKAINKTAVEVVLKDYGWPDIYILTEYVILPRHIFERLSNPLDDPTLQPHPLNPRLTAMIGNGPFVLVKREVAYAELIWYPNYKWRHPERTVLFSKVDVPKSIDEGTSFKVVVELKNYDGSKAVNGTVKVTLSGPRIIGPLTASHVGGGVYEVTVPGLETGNYKVVIEASMPLMMWTLSNVYEQQLSVGKVPISPTPTTTIIGPFVVEPVIPGLRTVTVSMPAPVTVTTPTVEVARPTVEVKPVEVTGAMNLSTATIGLAIAIIGVSVGLTFIKKPG</sequence>
<keyword evidence="3" id="KW-0732">Signal</keyword>
<dbReference type="SUPFAM" id="SSF53850">
    <property type="entry name" value="Periplasmic binding protein-like II"/>
    <property type="match status" value="2"/>
</dbReference>
<name>A0A7C4NMT2_9CREN</name>
<keyword evidence="4" id="KW-0472">Membrane</keyword>
<protein>
    <recommendedName>
        <fullName evidence="5">Solute-binding protein family 5 domain-containing protein</fullName>
    </recommendedName>
</protein>
<feature type="transmembrane region" description="Helical" evidence="4">
    <location>
        <begin position="747"/>
        <end position="768"/>
    </location>
</feature>
<dbReference type="EMBL" id="DTCK01000032">
    <property type="protein sequence ID" value="HGQ35943.1"/>
    <property type="molecule type" value="Genomic_DNA"/>
</dbReference>
<evidence type="ECO:0000256" key="2">
    <source>
        <dbReference type="ARBA" id="ARBA00022448"/>
    </source>
</evidence>
<dbReference type="GO" id="GO:0015833">
    <property type="term" value="P:peptide transport"/>
    <property type="evidence" value="ECO:0007669"/>
    <property type="project" value="TreeGrafter"/>
</dbReference>
<keyword evidence="2" id="KW-0813">Transport</keyword>
<dbReference type="InterPro" id="IPR039424">
    <property type="entry name" value="SBP_5"/>
</dbReference>
<dbReference type="Gene3D" id="3.40.190.10">
    <property type="entry name" value="Periplasmic binding protein-like II"/>
    <property type="match status" value="2"/>
</dbReference>
<evidence type="ECO:0000259" key="5">
    <source>
        <dbReference type="Pfam" id="PF00496"/>
    </source>
</evidence>
<feature type="domain" description="Solute-binding protein family 5" evidence="5">
    <location>
        <begin position="41"/>
        <end position="275"/>
    </location>
</feature>
<dbReference type="PANTHER" id="PTHR30290">
    <property type="entry name" value="PERIPLASMIC BINDING COMPONENT OF ABC TRANSPORTER"/>
    <property type="match status" value="1"/>
</dbReference>
<reference evidence="7" key="1">
    <citation type="journal article" date="2020" name="mSystems">
        <title>Genome- and Community-Level Interaction Insights into Carbon Utilization and Element Cycling Functions of Hydrothermarchaeota in Hydrothermal Sediment.</title>
        <authorList>
            <person name="Zhou Z."/>
            <person name="Liu Y."/>
            <person name="Xu W."/>
            <person name="Pan J."/>
            <person name="Luo Z.H."/>
            <person name="Li M."/>
        </authorList>
    </citation>
    <scope>NUCLEOTIDE SEQUENCE [LARGE SCALE GENOMIC DNA]</scope>
    <source>
        <strain evidence="7">SpSt-637</strain>
        <strain evidence="6">SpSt-667</strain>
    </source>
</reference>
<dbReference type="Pfam" id="PF00496">
    <property type="entry name" value="SBP_bac_5"/>
    <property type="match status" value="2"/>
</dbReference>
<dbReference type="CDD" id="cd00995">
    <property type="entry name" value="PBP2_NikA_DppA_OppA_like"/>
    <property type="match status" value="1"/>
</dbReference>
<dbReference type="PANTHER" id="PTHR30290:SF9">
    <property type="entry name" value="OLIGOPEPTIDE-BINDING PROTEIN APPA"/>
    <property type="match status" value="1"/>
</dbReference>
<accession>A0A7C4NMT2</accession>
<comment type="similarity">
    <text evidence="1">Belongs to the bacterial solute-binding protein 5 family.</text>
</comment>
<evidence type="ECO:0000256" key="4">
    <source>
        <dbReference type="SAM" id="Phobius"/>
    </source>
</evidence>
<organism evidence="7">
    <name type="scientific">Ignisphaera aggregans</name>
    <dbReference type="NCBI Taxonomy" id="334771"/>
    <lineage>
        <taxon>Archaea</taxon>
        <taxon>Thermoproteota</taxon>
        <taxon>Thermoprotei</taxon>
        <taxon>Desulfurococcales</taxon>
        <taxon>Desulfurococcaceae</taxon>
        <taxon>Ignisphaera</taxon>
    </lineage>
</organism>
<evidence type="ECO:0000256" key="1">
    <source>
        <dbReference type="ARBA" id="ARBA00005695"/>
    </source>
</evidence>
<evidence type="ECO:0000256" key="3">
    <source>
        <dbReference type="ARBA" id="ARBA00022729"/>
    </source>
</evidence>
<dbReference type="EMBL" id="DTBD01000044">
    <property type="protein sequence ID" value="HGQ64647.1"/>
    <property type="molecule type" value="Genomic_DNA"/>
</dbReference>
<dbReference type="GO" id="GO:1904680">
    <property type="term" value="F:peptide transmembrane transporter activity"/>
    <property type="evidence" value="ECO:0007669"/>
    <property type="project" value="TreeGrafter"/>
</dbReference>
<proteinExistence type="inferred from homology"/>
<evidence type="ECO:0000313" key="6">
    <source>
        <dbReference type="EMBL" id="HGQ35943.1"/>
    </source>
</evidence>
<dbReference type="InterPro" id="IPR000914">
    <property type="entry name" value="SBP_5_dom"/>
</dbReference>
<feature type="domain" description="Solute-binding protein family 5" evidence="5">
    <location>
        <begin position="425"/>
        <end position="582"/>
    </location>
</feature>
<gene>
    <name evidence="7" type="ORF">ENU08_05325</name>
    <name evidence="6" type="ORF">ENU41_04620</name>
</gene>
<keyword evidence="4" id="KW-0812">Transmembrane</keyword>
<dbReference type="AlphaFoldDB" id="A0A7C4NMT2"/>
<dbReference type="Gene3D" id="3.10.105.10">
    <property type="entry name" value="Dipeptide-binding Protein, Domain 3"/>
    <property type="match status" value="1"/>
</dbReference>
<comment type="caution">
    <text evidence="7">The sequence shown here is derived from an EMBL/GenBank/DDBJ whole genome shotgun (WGS) entry which is preliminary data.</text>
</comment>
<keyword evidence="4" id="KW-1133">Transmembrane helix</keyword>
<evidence type="ECO:0000313" key="7">
    <source>
        <dbReference type="EMBL" id="HGQ64647.1"/>
    </source>
</evidence>